<keyword evidence="1" id="KW-0472">Membrane</keyword>
<reference evidence="2" key="1">
    <citation type="submission" date="2019-04" db="EMBL/GenBank/DDBJ databases">
        <authorList>
            <person name="Alioto T."/>
            <person name="Alioto T."/>
        </authorList>
    </citation>
    <scope>NUCLEOTIDE SEQUENCE [LARGE SCALE GENOMIC DNA]</scope>
</reference>
<evidence type="ECO:0000256" key="1">
    <source>
        <dbReference type="SAM" id="Phobius"/>
    </source>
</evidence>
<evidence type="ECO:0000313" key="2">
    <source>
        <dbReference type="EMBL" id="VTJ66738.1"/>
    </source>
</evidence>
<dbReference type="Proteomes" id="UP000335636">
    <property type="component" value="Unassembled WGS sequence"/>
</dbReference>
<keyword evidence="1" id="KW-1133">Transmembrane helix</keyword>
<sequence>MLIPLLICGKTQPPSITPGSTAFPRISRTWSSATYLNATYRISFCRFPADMAVLLDRPISSICSRLWCYVSPVVLLFLLVIILVDLSMKPMTYIAWDSAGVSLPPQTQEPQGVGSDFLVTSWLKNLVITFHSLCSH</sequence>
<proteinExistence type="predicted"/>
<keyword evidence="1" id="KW-0812">Transmembrane</keyword>
<protein>
    <submittedName>
        <fullName evidence="2">Uncharacterized protein</fullName>
    </submittedName>
</protein>
<accession>A0A5E4BAU9</accession>
<keyword evidence="3" id="KW-1185">Reference proteome</keyword>
<dbReference type="EMBL" id="CABDUW010000355">
    <property type="protein sequence ID" value="VTJ66738.1"/>
    <property type="molecule type" value="Genomic_DNA"/>
</dbReference>
<feature type="transmembrane region" description="Helical" evidence="1">
    <location>
        <begin position="66"/>
        <end position="84"/>
    </location>
</feature>
<name>A0A5E4BAU9_MARMO</name>
<gene>
    <name evidence="2" type="ORF">MONAX_5E038590</name>
</gene>
<dbReference type="AlphaFoldDB" id="A0A5E4BAU9"/>
<organism evidence="2 3">
    <name type="scientific">Marmota monax</name>
    <name type="common">Woodchuck</name>
    <dbReference type="NCBI Taxonomy" id="9995"/>
    <lineage>
        <taxon>Eukaryota</taxon>
        <taxon>Metazoa</taxon>
        <taxon>Chordata</taxon>
        <taxon>Craniata</taxon>
        <taxon>Vertebrata</taxon>
        <taxon>Euteleostomi</taxon>
        <taxon>Mammalia</taxon>
        <taxon>Eutheria</taxon>
        <taxon>Euarchontoglires</taxon>
        <taxon>Glires</taxon>
        <taxon>Rodentia</taxon>
        <taxon>Sciuromorpha</taxon>
        <taxon>Sciuridae</taxon>
        <taxon>Xerinae</taxon>
        <taxon>Marmotini</taxon>
        <taxon>Marmota</taxon>
    </lineage>
</organism>
<comment type="caution">
    <text evidence="2">The sequence shown here is derived from an EMBL/GenBank/DDBJ whole genome shotgun (WGS) entry which is preliminary data.</text>
</comment>
<evidence type="ECO:0000313" key="3">
    <source>
        <dbReference type="Proteomes" id="UP000335636"/>
    </source>
</evidence>